<dbReference type="PANTHER" id="PTHR35871:SF1">
    <property type="entry name" value="CXC1-LIKE CYSTEINE CLUSTER ASSOCIATED WITH KDZ TRANSPOSASES DOMAIN-CONTAINING PROTEIN"/>
    <property type="match status" value="1"/>
</dbReference>
<evidence type="ECO:0000313" key="2">
    <source>
        <dbReference type="EMBL" id="GES89191.1"/>
    </source>
</evidence>
<proteinExistence type="predicted"/>
<dbReference type="EMBL" id="BEXD01001492">
    <property type="protein sequence ID" value="GBB94370.1"/>
    <property type="molecule type" value="Genomic_DNA"/>
</dbReference>
<sequence length="158" mass="18365">MVAVIAFDNSSSYAKLADDTLNAAYINFNPGGKQPIMRDTIFNEQVQSMVFPANYPNENLREKPKGMRVILQERGLWGSGLKGFCGNKEVSIENPRCCVYHVLAAQEDFLNQKLILQEVIEGLEHKVIFYLKFHCELNYIKMYWRASKRYTWQHCNYT</sequence>
<dbReference type="Proteomes" id="UP000615446">
    <property type="component" value="Unassembled WGS sequence"/>
</dbReference>
<comment type="caution">
    <text evidence="1">The sequence shown here is derived from an EMBL/GenBank/DDBJ whole genome shotgun (WGS) entry which is preliminary data.</text>
</comment>
<accession>A0A2Z6QWI4</accession>
<keyword evidence="3" id="KW-1185">Reference proteome</keyword>
<dbReference type="AlphaFoldDB" id="A0A2Z6QWI4"/>
<dbReference type="EMBL" id="BLAL01000183">
    <property type="protein sequence ID" value="GES89191.1"/>
    <property type="molecule type" value="Genomic_DNA"/>
</dbReference>
<gene>
    <name evidence="2" type="ORF">RCL2_001609400</name>
    <name evidence="1" type="ORF">RclHR1_23400001</name>
</gene>
<evidence type="ECO:0000313" key="3">
    <source>
        <dbReference type="Proteomes" id="UP000247702"/>
    </source>
</evidence>
<dbReference type="STRING" id="94130.A0A2Z6QWI4"/>
<dbReference type="PANTHER" id="PTHR35871">
    <property type="entry name" value="EXPRESSED PROTEIN"/>
    <property type="match status" value="1"/>
</dbReference>
<evidence type="ECO:0000313" key="1">
    <source>
        <dbReference type="EMBL" id="GBB94370.1"/>
    </source>
</evidence>
<dbReference type="Proteomes" id="UP000247702">
    <property type="component" value="Unassembled WGS sequence"/>
</dbReference>
<name>A0A2Z6QWI4_9GLOM</name>
<organism evidence="1 3">
    <name type="scientific">Rhizophagus clarus</name>
    <dbReference type="NCBI Taxonomy" id="94130"/>
    <lineage>
        <taxon>Eukaryota</taxon>
        <taxon>Fungi</taxon>
        <taxon>Fungi incertae sedis</taxon>
        <taxon>Mucoromycota</taxon>
        <taxon>Glomeromycotina</taxon>
        <taxon>Glomeromycetes</taxon>
        <taxon>Glomerales</taxon>
        <taxon>Glomeraceae</taxon>
        <taxon>Rhizophagus</taxon>
    </lineage>
</organism>
<dbReference type="OrthoDB" id="2279614at2759"/>
<protein>
    <submittedName>
        <fullName evidence="1">Uncharacterized protein</fullName>
    </submittedName>
</protein>
<reference evidence="1 3" key="1">
    <citation type="submission" date="2017-11" db="EMBL/GenBank/DDBJ databases">
        <title>The genome of Rhizophagus clarus HR1 reveals common genetic basis of auxotrophy among arbuscular mycorrhizal fungi.</title>
        <authorList>
            <person name="Kobayashi Y."/>
        </authorList>
    </citation>
    <scope>NUCLEOTIDE SEQUENCE [LARGE SCALE GENOMIC DNA]</scope>
    <source>
        <strain evidence="1 3">HR1</strain>
    </source>
</reference>
<reference evidence="2" key="2">
    <citation type="submission" date="2019-10" db="EMBL/GenBank/DDBJ databases">
        <title>Conservation and host-specific expression of non-tandemly repeated heterogenous ribosome RNA gene in arbuscular mycorrhizal fungi.</title>
        <authorList>
            <person name="Maeda T."/>
            <person name="Kobayashi Y."/>
            <person name="Nakagawa T."/>
            <person name="Ezawa T."/>
            <person name="Yamaguchi K."/>
            <person name="Bino T."/>
            <person name="Nishimoto Y."/>
            <person name="Shigenobu S."/>
            <person name="Kawaguchi M."/>
        </authorList>
    </citation>
    <scope>NUCLEOTIDE SEQUENCE</scope>
    <source>
        <strain evidence="2">HR1</strain>
    </source>
</reference>